<evidence type="ECO:0000313" key="2">
    <source>
        <dbReference type="Proteomes" id="UP000315648"/>
    </source>
</evidence>
<protein>
    <submittedName>
        <fullName evidence="1">Uncharacterized protein</fullName>
    </submittedName>
</protein>
<reference evidence="1 2" key="1">
    <citation type="submission" date="2019-07" db="EMBL/GenBank/DDBJ databases">
        <title>Description of 53C-WASEF.</title>
        <authorList>
            <person name="Pitt A."/>
            <person name="Hahn M.W."/>
        </authorList>
    </citation>
    <scope>NUCLEOTIDE SEQUENCE [LARGE SCALE GENOMIC DNA]</scope>
    <source>
        <strain evidence="1 2">53C-WASEF</strain>
    </source>
</reference>
<proteinExistence type="predicted"/>
<gene>
    <name evidence="1" type="ORF">FPL22_09990</name>
</gene>
<accession>A0A556QSI3</accession>
<comment type="caution">
    <text evidence="1">The sequence shown here is derived from an EMBL/GenBank/DDBJ whole genome shotgun (WGS) entry which is preliminary data.</text>
</comment>
<dbReference type="Proteomes" id="UP000315648">
    <property type="component" value="Unassembled WGS sequence"/>
</dbReference>
<dbReference type="EMBL" id="VMBG01000001">
    <property type="protein sequence ID" value="TSJ79592.1"/>
    <property type="molecule type" value="Genomic_DNA"/>
</dbReference>
<keyword evidence="2" id="KW-1185">Reference proteome</keyword>
<sequence>MITDEHRRNHLDRLVEAWDGIFDPEIVGLRHSGLKSPRNPSPACEESLHYALALLEMAERSRQGRAEAIINRLVDPSTPPGTGALTLSLIWHRHRRRLPSALTEKIALNLEKSATSIRYSDTNRKSAVPPEAINEIFVLLSAARILDDATLRTHAINRLNTPADNRPLPARASKDVAARDLAVALAGFRAIDTYIAGADAASLIEPALLNFQNEILPPLQLRAGQIRGTDLLALLVDNALRGIQSGSADSAQRTFAALYACVMKIESTPVRLADEAALPAR</sequence>
<dbReference type="AlphaFoldDB" id="A0A556QSI3"/>
<dbReference type="OrthoDB" id="206548at2"/>
<name>A0A556QSI3_9BACT</name>
<evidence type="ECO:0000313" key="1">
    <source>
        <dbReference type="EMBL" id="TSJ79592.1"/>
    </source>
</evidence>
<dbReference type="RefSeq" id="WP_144230133.1">
    <property type="nucleotide sequence ID" value="NZ_CBCRVV010000012.1"/>
</dbReference>
<organism evidence="1 2">
    <name type="scientific">Rariglobus hedericola</name>
    <dbReference type="NCBI Taxonomy" id="2597822"/>
    <lineage>
        <taxon>Bacteria</taxon>
        <taxon>Pseudomonadati</taxon>
        <taxon>Verrucomicrobiota</taxon>
        <taxon>Opitutia</taxon>
        <taxon>Opitutales</taxon>
        <taxon>Opitutaceae</taxon>
        <taxon>Rariglobus</taxon>
    </lineage>
</organism>